<proteinExistence type="inferred from homology"/>
<dbReference type="AlphaFoldDB" id="A0A146G2F4"/>
<keyword evidence="7" id="KW-0865">Zymogen</keyword>
<feature type="active site" description="Nucleophile" evidence="5">
    <location>
        <position position="368"/>
    </location>
</feature>
<dbReference type="InterPro" id="IPR043138">
    <property type="entry name" value="GGT_lsub"/>
</dbReference>
<evidence type="ECO:0000256" key="5">
    <source>
        <dbReference type="PIRSR" id="PIRSR600101-1"/>
    </source>
</evidence>
<dbReference type="PRINTS" id="PR01210">
    <property type="entry name" value="GGTRANSPTASE"/>
</dbReference>
<dbReference type="PANTHER" id="PTHR43199:SF6">
    <property type="entry name" value="GLUTATHIONE HYDROLASE PROENZYME"/>
    <property type="match status" value="1"/>
</dbReference>
<keyword evidence="9" id="KW-0732">Signal</keyword>
<keyword evidence="7" id="KW-0378">Hydrolase</keyword>
<evidence type="ECO:0000256" key="2">
    <source>
        <dbReference type="ARBA" id="ARBA00001089"/>
    </source>
</evidence>
<gene>
    <name evidence="10" type="ORF">TSACC_2245</name>
</gene>
<feature type="chain" id="PRO_5007524286" description="Glutathione hydrolase proenzyme" evidence="9">
    <location>
        <begin position="22"/>
        <end position="557"/>
    </location>
</feature>
<name>A0A146G2F4_TERSA</name>
<dbReference type="Gene3D" id="1.10.246.130">
    <property type="match status" value="1"/>
</dbReference>
<evidence type="ECO:0000256" key="9">
    <source>
        <dbReference type="SAM" id="SignalP"/>
    </source>
</evidence>
<evidence type="ECO:0000256" key="1">
    <source>
        <dbReference type="ARBA" id="ARBA00001049"/>
    </source>
</evidence>
<dbReference type="GO" id="GO:0036374">
    <property type="term" value="F:glutathione hydrolase activity"/>
    <property type="evidence" value="ECO:0007669"/>
    <property type="project" value="UniProtKB-UniRule"/>
</dbReference>
<dbReference type="NCBIfam" id="TIGR00066">
    <property type="entry name" value="g_glut_trans"/>
    <property type="match status" value="1"/>
</dbReference>
<comment type="pathway">
    <text evidence="7">Sulfur metabolism; glutathione metabolism.</text>
</comment>
<reference evidence="11" key="1">
    <citation type="journal article" date="2017" name="Genome Announc.">
        <title>Draft Genome Sequence of Terrimicrobium sacchariphilum NM-5T, a Facultative Anaerobic Soil Bacterium of the Class Spartobacteria.</title>
        <authorList>
            <person name="Qiu Y.L."/>
            <person name="Tourlousse D.M."/>
            <person name="Matsuura N."/>
            <person name="Ohashi A."/>
            <person name="Sekiguchi Y."/>
        </authorList>
    </citation>
    <scope>NUCLEOTIDE SEQUENCE [LARGE SCALE GENOMIC DNA]</scope>
    <source>
        <strain evidence="11">NM-5</strain>
    </source>
</reference>
<dbReference type="Pfam" id="PF01019">
    <property type="entry name" value="G_glu_transpept"/>
    <property type="match status" value="1"/>
</dbReference>
<keyword evidence="7" id="KW-0317">Glutathione biosynthesis</keyword>
<feature type="binding site" evidence="6">
    <location>
        <position position="91"/>
    </location>
    <ligand>
        <name>L-glutamate</name>
        <dbReference type="ChEBI" id="CHEBI:29985"/>
    </ligand>
</feature>
<evidence type="ECO:0000256" key="6">
    <source>
        <dbReference type="PIRSR" id="PIRSR600101-2"/>
    </source>
</evidence>
<comment type="catalytic activity">
    <reaction evidence="2 7">
        <text>glutathione + H2O = L-cysteinylglycine + L-glutamate</text>
        <dbReference type="Rhea" id="RHEA:28807"/>
        <dbReference type="ChEBI" id="CHEBI:15377"/>
        <dbReference type="ChEBI" id="CHEBI:29985"/>
        <dbReference type="ChEBI" id="CHEBI:57925"/>
        <dbReference type="ChEBI" id="CHEBI:61694"/>
        <dbReference type="EC" id="3.4.19.13"/>
    </reaction>
</comment>
<keyword evidence="3 7" id="KW-0012">Acyltransferase</keyword>
<dbReference type="InterPro" id="IPR051792">
    <property type="entry name" value="GGT_bact"/>
</dbReference>
<dbReference type="Gene3D" id="3.60.20.40">
    <property type="match status" value="1"/>
</dbReference>
<dbReference type="OrthoDB" id="9781342at2"/>
<comment type="catalytic activity">
    <reaction evidence="4 7">
        <text>an N-terminal (5-L-glutamyl)-[peptide] + an alpha-amino acid = 5-L-glutamyl amino acid + an N-terminal L-alpha-aminoacyl-[peptide]</text>
        <dbReference type="Rhea" id="RHEA:23904"/>
        <dbReference type="Rhea" id="RHEA-COMP:9780"/>
        <dbReference type="Rhea" id="RHEA-COMP:9795"/>
        <dbReference type="ChEBI" id="CHEBI:77644"/>
        <dbReference type="ChEBI" id="CHEBI:78597"/>
        <dbReference type="ChEBI" id="CHEBI:78599"/>
        <dbReference type="ChEBI" id="CHEBI:78608"/>
        <dbReference type="EC" id="2.3.2.2"/>
    </reaction>
</comment>
<comment type="catalytic activity">
    <reaction evidence="1 7">
        <text>an S-substituted glutathione + H2O = an S-substituted L-cysteinylglycine + L-glutamate</text>
        <dbReference type="Rhea" id="RHEA:59468"/>
        <dbReference type="ChEBI" id="CHEBI:15377"/>
        <dbReference type="ChEBI" id="CHEBI:29985"/>
        <dbReference type="ChEBI" id="CHEBI:90779"/>
        <dbReference type="ChEBI" id="CHEBI:143103"/>
        <dbReference type="EC" id="3.4.19.13"/>
    </reaction>
</comment>
<feature type="region of interest" description="Disordered" evidence="8">
    <location>
        <begin position="535"/>
        <end position="557"/>
    </location>
</feature>
<dbReference type="UniPathway" id="UPA00204"/>
<feature type="binding site" evidence="6">
    <location>
        <position position="461"/>
    </location>
    <ligand>
        <name>L-glutamate</name>
        <dbReference type="ChEBI" id="CHEBI:29985"/>
    </ligand>
</feature>
<sequence length="557" mass="59782">MFRRICLLSVAIACTGAPLQAGKVEGYAATVQPLATRAALDAMADGGNAIDAAVAAALTLGVVDGHNSGIGGGCFLLIHLKDGRNICIDGREIAPLAATRDMYVRDGKLDESLSKTGPLASGVPGAVAAYSYAIKEFGRLPWEKAFTAGIRCADEGFPIDLVYARKLKATAPELALFPASKAIFLKPDGSPYLEGETLRQKDLAKSYRELAAQGAEWFYARPFPQATQTYMKEAGGILTANDFATYRIKLREPLVTSYHGWQIVGFPPPSSGGVHVAQMLNILENFNPADVKPGTPEFVNRLTEVMKLAFADRAYWLGDPGFVHVPRGLFDKAYAKELSTRVSPGKVTPVPDHGTPPDWQNNYFEKHTTHFVTADAEGNWVSCTATINTAFGSKVVIPGTGILMNNEMDDFSIAPGVPNHFKLIGGEANAIAPGKRPLSSMSPTIVEKDGQVVMAVGAAGGPTIITQTLLALLYTLDYNMTPADALALPRFHHQWSPDQLRMEKSTSPDLVKQLKTLGYEIELIEPFGGTQLIRKTSDGRLTGASDPRVPGLAAPTR</sequence>
<keyword evidence="7" id="KW-0808">Transferase</keyword>
<dbReference type="GO" id="GO:0103068">
    <property type="term" value="F:leukotriene C4 gamma-glutamyl transferase activity"/>
    <property type="evidence" value="ECO:0007669"/>
    <property type="project" value="UniProtKB-EC"/>
</dbReference>
<accession>A0A146G2F4</accession>
<dbReference type="PANTHER" id="PTHR43199">
    <property type="entry name" value="GLUTATHIONE HYDROLASE"/>
    <property type="match status" value="1"/>
</dbReference>
<dbReference type="GO" id="GO:0006751">
    <property type="term" value="P:glutathione catabolic process"/>
    <property type="evidence" value="ECO:0007669"/>
    <property type="project" value="UniProtKB-UniRule"/>
</dbReference>
<feature type="binding site" evidence="6">
    <location>
        <begin position="386"/>
        <end position="388"/>
    </location>
    <ligand>
        <name>L-glutamate</name>
        <dbReference type="ChEBI" id="CHEBI:29985"/>
    </ligand>
</feature>
<evidence type="ECO:0000256" key="8">
    <source>
        <dbReference type="SAM" id="MobiDB-lite"/>
    </source>
</evidence>
<dbReference type="Proteomes" id="UP000076023">
    <property type="component" value="Unassembled WGS sequence"/>
</dbReference>
<evidence type="ECO:0000256" key="4">
    <source>
        <dbReference type="ARBA" id="ARBA00047417"/>
    </source>
</evidence>
<dbReference type="STRING" id="690879.TSACC_2245"/>
<dbReference type="RefSeq" id="WP_075077725.1">
    <property type="nucleotide sequence ID" value="NZ_BDCO01000002.1"/>
</dbReference>
<comment type="PTM">
    <text evidence="7">Cleaved by autocatalysis into a large and a small subunit.</text>
</comment>
<comment type="similarity">
    <text evidence="7">Belongs to the gamma-glutamyltransferase family.</text>
</comment>
<comment type="caution">
    <text evidence="10">The sequence shown here is derived from an EMBL/GenBank/DDBJ whole genome shotgun (WGS) entry which is preliminary data.</text>
</comment>
<dbReference type="InParanoid" id="A0A146G2F4"/>
<feature type="binding site" evidence="6">
    <location>
        <begin position="439"/>
        <end position="440"/>
    </location>
    <ligand>
        <name>L-glutamate</name>
        <dbReference type="ChEBI" id="CHEBI:29985"/>
    </ligand>
</feature>
<dbReference type="SUPFAM" id="SSF56235">
    <property type="entry name" value="N-terminal nucleophile aminohydrolases (Ntn hydrolases)"/>
    <property type="match status" value="1"/>
</dbReference>
<evidence type="ECO:0000313" key="11">
    <source>
        <dbReference type="Proteomes" id="UP000076023"/>
    </source>
</evidence>
<evidence type="ECO:0000256" key="3">
    <source>
        <dbReference type="ARBA" id="ARBA00023315"/>
    </source>
</evidence>
<dbReference type="EC" id="2.3.2.2" evidence="7"/>
<feature type="signal peptide" evidence="9">
    <location>
        <begin position="1"/>
        <end position="21"/>
    </location>
</feature>
<organism evidence="10 11">
    <name type="scientific">Terrimicrobium sacchariphilum</name>
    <dbReference type="NCBI Taxonomy" id="690879"/>
    <lineage>
        <taxon>Bacteria</taxon>
        <taxon>Pseudomonadati</taxon>
        <taxon>Verrucomicrobiota</taxon>
        <taxon>Terrimicrobiia</taxon>
        <taxon>Terrimicrobiales</taxon>
        <taxon>Terrimicrobiaceae</taxon>
        <taxon>Terrimicrobium</taxon>
    </lineage>
</organism>
<evidence type="ECO:0000313" key="10">
    <source>
        <dbReference type="EMBL" id="GAT31851.1"/>
    </source>
</evidence>
<dbReference type="EMBL" id="BDCO01000002">
    <property type="protein sequence ID" value="GAT31851.1"/>
    <property type="molecule type" value="Genomic_DNA"/>
</dbReference>
<feature type="binding site" evidence="6">
    <location>
        <position position="410"/>
    </location>
    <ligand>
        <name>L-glutamate</name>
        <dbReference type="ChEBI" id="CHEBI:29985"/>
    </ligand>
</feature>
<dbReference type="InterPro" id="IPR000101">
    <property type="entry name" value="GGT_peptidase"/>
</dbReference>
<protein>
    <recommendedName>
        <fullName evidence="7">Glutathione hydrolase proenzyme</fullName>
        <ecNumber evidence="7">2.3.2.2</ecNumber>
        <ecNumber evidence="7">3.4.19.13</ecNumber>
    </recommendedName>
    <component>
        <recommendedName>
            <fullName evidence="7">Glutathione hydrolase large chain</fullName>
        </recommendedName>
    </component>
    <component>
        <recommendedName>
            <fullName evidence="7">Glutathione hydrolase small chain</fullName>
        </recommendedName>
    </component>
</protein>
<dbReference type="InterPro" id="IPR029055">
    <property type="entry name" value="Ntn_hydrolases_N"/>
</dbReference>
<dbReference type="InterPro" id="IPR043137">
    <property type="entry name" value="GGT_ssub_C"/>
</dbReference>
<evidence type="ECO:0000256" key="7">
    <source>
        <dbReference type="RuleBase" id="RU368036"/>
    </source>
</evidence>
<dbReference type="GO" id="GO:0006750">
    <property type="term" value="P:glutathione biosynthetic process"/>
    <property type="evidence" value="ECO:0007669"/>
    <property type="project" value="UniProtKB-KW"/>
</dbReference>
<dbReference type="FunCoup" id="A0A146G2F4">
    <property type="interactions" value="256"/>
</dbReference>
<comment type="subunit">
    <text evidence="7">This enzyme consists of two polypeptide chains, which are synthesized in precursor form from a single polypeptide.</text>
</comment>
<dbReference type="EC" id="3.4.19.13" evidence="7"/>
<keyword evidence="11" id="KW-1185">Reference proteome</keyword>